<protein>
    <submittedName>
        <fullName evidence="1">Uncharacterized protein</fullName>
    </submittedName>
</protein>
<dbReference type="Proteomes" id="UP000324222">
    <property type="component" value="Unassembled WGS sequence"/>
</dbReference>
<evidence type="ECO:0000313" key="2">
    <source>
        <dbReference type="Proteomes" id="UP000324222"/>
    </source>
</evidence>
<accession>A0A5B7HQP5</accession>
<name>A0A5B7HQP5_PORTR</name>
<evidence type="ECO:0000313" key="1">
    <source>
        <dbReference type="EMBL" id="MPC71028.1"/>
    </source>
</evidence>
<gene>
    <name evidence="1" type="ORF">E2C01_065294</name>
</gene>
<dbReference type="AlphaFoldDB" id="A0A5B7HQP5"/>
<organism evidence="1 2">
    <name type="scientific">Portunus trituberculatus</name>
    <name type="common">Swimming crab</name>
    <name type="synonym">Neptunus trituberculatus</name>
    <dbReference type="NCBI Taxonomy" id="210409"/>
    <lineage>
        <taxon>Eukaryota</taxon>
        <taxon>Metazoa</taxon>
        <taxon>Ecdysozoa</taxon>
        <taxon>Arthropoda</taxon>
        <taxon>Crustacea</taxon>
        <taxon>Multicrustacea</taxon>
        <taxon>Malacostraca</taxon>
        <taxon>Eumalacostraca</taxon>
        <taxon>Eucarida</taxon>
        <taxon>Decapoda</taxon>
        <taxon>Pleocyemata</taxon>
        <taxon>Brachyura</taxon>
        <taxon>Eubrachyura</taxon>
        <taxon>Portunoidea</taxon>
        <taxon>Portunidae</taxon>
        <taxon>Portuninae</taxon>
        <taxon>Portunus</taxon>
    </lineage>
</organism>
<comment type="caution">
    <text evidence="1">The sequence shown here is derived from an EMBL/GenBank/DDBJ whole genome shotgun (WGS) entry which is preliminary data.</text>
</comment>
<dbReference type="EMBL" id="VSRR010032169">
    <property type="protein sequence ID" value="MPC71028.1"/>
    <property type="molecule type" value="Genomic_DNA"/>
</dbReference>
<keyword evidence="2" id="KW-1185">Reference proteome</keyword>
<proteinExistence type="predicted"/>
<reference evidence="1 2" key="1">
    <citation type="submission" date="2019-05" db="EMBL/GenBank/DDBJ databases">
        <title>Another draft genome of Portunus trituberculatus and its Hox gene families provides insights of decapod evolution.</title>
        <authorList>
            <person name="Jeong J.-H."/>
            <person name="Song I."/>
            <person name="Kim S."/>
            <person name="Choi T."/>
            <person name="Kim D."/>
            <person name="Ryu S."/>
            <person name="Kim W."/>
        </authorList>
    </citation>
    <scope>NUCLEOTIDE SEQUENCE [LARGE SCALE GENOMIC DNA]</scope>
    <source>
        <tissue evidence="1">Muscle</tissue>
    </source>
</reference>
<sequence>MAASRSPNKSLIKTRKLALTTRRGDHYALLWRLAAATSGKTSAVWCLRRSMPSLRAHLLSAASPHSHVYSV</sequence>